<evidence type="ECO:0000313" key="2">
    <source>
        <dbReference type="Proteomes" id="UP001066276"/>
    </source>
</evidence>
<accession>A0AAV7UTC9</accession>
<dbReference type="Proteomes" id="UP001066276">
    <property type="component" value="Chromosome 2_2"/>
</dbReference>
<keyword evidence="2" id="KW-1185">Reference proteome</keyword>
<evidence type="ECO:0000313" key="1">
    <source>
        <dbReference type="EMBL" id="KAJ1190877.1"/>
    </source>
</evidence>
<dbReference type="EMBL" id="JANPWB010000004">
    <property type="protein sequence ID" value="KAJ1190877.1"/>
    <property type="molecule type" value="Genomic_DNA"/>
</dbReference>
<dbReference type="AlphaFoldDB" id="A0AAV7UTC9"/>
<sequence length="243" mass="25314">MAANSVVQALRVLQEAGREDLIKEGVLEQAWVGLKRPKRSSAERVSAAVLACTSPESPKKFRKFKEKSVAGRKVSVSPERSEGLEQGLTNFPCVSGVRGGGAHLIRRTGSSLRQCMAALGRGSSIGMAARVGRGKAASMGVVRVPCATSAVPSGSQMAACGASARATKCERAPRKATKQARLALESGGEHSEGLFAERPLGEAAKMTAPSGMAVCGSLEPDNPNLGVGQGVGGKFFRIGYYHF</sequence>
<gene>
    <name evidence="1" type="ORF">NDU88_000196</name>
</gene>
<reference evidence="1" key="1">
    <citation type="journal article" date="2022" name="bioRxiv">
        <title>Sequencing and chromosome-scale assembly of the giantPleurodeles waltlgenome.</title>
        <authorList>
            <person name="Brown T."/>
            <person name="Elewa A."/>
            <person name="Iarovenko S."/>
            <person name="Subramanian E."/>
            <person name="Araus A.J."/>
            <person name="Petzold A."/>
            <person name="Susuki M."/>
            <person name="Suzuki K.-i.T."/>
            <person name="Hayashi T."/>
            <person name="Toyoda A."/>
            <person name="Oliveira C."/>
            <person name="Osipova E."/>
            <person name="Leigh N.D."/>
            <person name="Simon A."/>
            <person name="Yun M.H."/>
        </authorList>
    </citation>
    <scope>NUCLEOTIDE SEQUENCE</scope>
    <source>
        <strain evidence="1">20211129_DDA</strain>
        <tissue evidence="1">Liver</tissue>
    </source>
</reference>
<name>A0AAV7UTC9_PLEWA</name>
<protein>
    <submittedName>
        <fullName evidence="1">Uncharacterized protein</fullName>
    </submittedName>
</protein>
<proteinExistence type="predicted"/>
<organism evidence="1 2">
    <name type="scientific">Pleurodeles waltl</name>
    <name type="common">Iberian ribbed newt</name>
    <dbReference type="NCBI Taxonomy" id="8319"/>
    <lineage>
        <taxon>Eukaryota</taxon>
        <taxon>Metazoa</taxon>
        <taxon>Chordata</taxon>
        <taxon>Craniata</taxon>
        <taxon>Vertebrata</taxon>
        <taxon>Euteleostomi</taxon>
        <taxon>Amphibia</taxon>
        <taxon>Batrachia</taxon>
        <taxon>Caudata</taxon>
        <taxon>Salamandroidea</taxon>
        <taxon>Salamandridae</taxon>
        <taxon>Pleurodelinae</taxon>
        <taxon>Pleurodeles</taxon>
    </lineage>
</organism>
<comment type="caution">
    <text evidence="1">The sequence shown here is derived from an EMBL/GenBank/DDBJ whole genome shotgun (WGS) entry which is preliminary data.</text>
</comment>